<dbReference type="PANTHER" id="PTHR30093:SF34">
    <property type="entry name" value="PREPILIN PEPTIDASE-DEPENDENT PROTEIN D"/>
    <property type="match status" value="1"/>
</dbReference>
<evidence type="ECO:0000313" key="5">
    <source>
        <dbReference type="EMBL" id="CAH9053060.1"/>
    </source>
</evidence>
<dbReference type="Proteomes" id="UP001152485">
    <property type="component" value="Unassembled WGS sequence"/>
</dbReference>
<keyword evidence="4" id="KW-1133">Transmembrane helix</keyword>
<dbReference type="InterPro" id="IPR012902">
    <property type="entry name" value="N_methyl_site"/>
</dbReference>
<gene>
    <name evidence="5" type="ORF">PSECIP111951_00745</name>
</gene>
<dbReference type="Gene3D" id="3.30.700.10">
    <property type="entry name" value="Glycoprotein, Type 4 Pilin"/>
    <property type="match status" value="1"/>
</dbReference>
<evidence type="ECO:0008006" key="7">
    <source>
        <dbReference type="Google" id="ProtNLM"/>
    </source>
</evidence>
<reference evidence="5 6" key="1">
    <citation type="submission" date="2022-07" db="EMBL/GenBank/DDBJ databases">
        <authorList>
            <person name="Criscuolo A."/>
        </authorList>
    </citation>
    <scope>NUCLEOTIDE SEQUENCE [LARGE SCALE GENOMIC DNA]</scope>
    <source>
        <strain evidence="6">CIP 111951</strain>
    </source>
</reference>
<keyword evidence="3" id="KW-0281">Fimbrium</keyword>
<dbReference type="SUPFAM" id="SSF54523">
    <property type="entry name" value="Pili subunits"/>
    <property type="match status" value="1"/>
</dbReference>
<keyword evidence="4" id="KW-0812">Transmembrane</keyword>
<keyword evidence="2" id="KW-0488">Methylation</keyword>
<dbReference type="Pfam" id="PF00114">
    <property type="entry name" value="Pilin"/>
    <property type="match status" value="1"/>
</dbReference>
<comment type="similarity">
    <text evidence="1 3">Belongs to the N-Me-Phe pilin family.</text>
</comment>
<evidence type="ECO:0000256" key="3">
    <source>
        <dbReference type="RuleBase" id="RU000389"/>
    </source>
</evidence>
<dbReference type="PROSITE" id="PS00409">
    <property type="entry name" value="PROKAR_NTER_METHYL"/>
    <property type="match status" value="1"/>
</dbReference>
<dbReference type="InterPro" id="IPR001082">
    <property type="entry name" value="Pilin"/>
</dbReference>
<comment type="caution">
    <text evidence="5">The sequence shown here is derived from an EMBL/GenBank/DDBJ whole genome shotgun (WGS) entry which is preliminary data.</text>
</comment>
<dbReference type="NCBIfam" id="TIGR02532">
    <property type="entry name" value="IV_pilin_GFxxxE"/>
    <property type="match status" value="1"/>
</dbReference>
<protein>
    <recommendedName>
        <fullName evidence="7">Prepilin-type N-terminal cleavage/methylation domain-containing protein</fullName>
    </recommendedName>
</protein>
<name>A0ABM9GFK1_9GAMM</name>
<dbReference type="EMBL" id="CAMAPD010000003">
    <property type="protein sequence ID" value="CAH9053060.1"/>
    <property type="molecule type" value="Genomic_DNA"/>
</dbReference>
<organism evidence="5 6">
    <name type="scientific">Pseudoalteromonas holothuriae</name>
    <dbReference type="NCBI Taxonomy" id="2963714"/>
    <lineage>
        <taxon>Bacteria</taxon>
        <taxon>Pseudomonadati</taxon>
        <taxon>Pseudomonadota</taxon>
        <taxon>Gammaproteobacteria</taxon>
        <taxon>Alteromonadales</taxon>
        <taxon>Pseudoalteromonadaceae</taxon>
        <taxon>Pseudoalteromonas</taxon>
    </lineage>
</organism>
<evidence type="ECO:0000256" key="2">
    <source>
        <dbReference type="ARBA" id="ARBA00022481"/>
    </source>
</evidence>
<dbReference type="RefSeq" id="WP_261591944.1">
    <property type="nucleotide sequence ID" value="NZ_CAMAPD010000003.1"/>
</dbReference>
<accession>A0ABM9GFK1</accession>
<evidence type="ECO:0000256" key="4">
    <source>
        <dbReference type="SAM" id="Phobius"/>
    </source>
</evidence>
<feature type="transmembrane region" description="Helical" evidence="4">
    <location>
        <begin position="12"/>
        <end position="32"/>
    </location>
</feature>
<evidence type="ECO:0000256" key="1">
    <source>
        <dbReference type="ARBA" id="ARBA00005233"/>
    </source>
</evidence>
<sequence>MAKQQQGGFTLIELMIVVAIIGILAAVALPAYQQYTDKARYTEVVMASNSLKTAVEVCAQVEGGFTNCTAGNNGVPSDLTDPSGAVKSVALTYVDSKATITVTPIAKGGIAATDTYVLTGTYTAGLVTWADNCNEFC</sequence>
<evidence type="ECO:0000313" key="6">
    <source>
        <dbReference type="Proteomes" id="UP001152485"/>
    </source>
</evidence>
<dbReference type="Pfam" id="PF07963">
    <property type="entry name" value="N_methyl"/>
    <property type="match status" value="1"/>
</dbReference>
<proteinExistence type="inferred from homology"/>
<dbReference type="InterPro" id="IPR045584">
    <property type="entry name" value="Pilin-like"/>
</dbReference>
<keyword evidence="4" id="KW-0472">Membrane</keyword>
<dbReference type="PANTHER" id="PTHR30093">
    <property type="entry name" value="GENERAL SECRETION PATHWAY PROTEIN G"/>
    <property type="match status" value="1"/>
</dbReference>